<feature type="domain" description="Response regulatory" evidence="2">
    <location>
        <begin position="8"/>
        <end position="131"/>
    </location>
</feature>
<organism evidence="3 4">
    <name type="scientific">Reichenbachiella agarivorans</name>
    <dbReference type="NCBI Taxonomy" id="2979464"/>
    <lineage>
        <taxon>Bacteria</taxon>
        <taxon>Pseudomonadati</taxon>
        <taxon>Bacteroidota</taxon>
        <taxon>Cytophagia</taxon>
        <taxon>Cytophagales</taxon>
        <taxon>Reichenbachiellaceae</taxon>
        <taxon>Reichenbachiella</taxon>
    </lineage>
</organism>
<gene>
    <name evidence="3" type="ORF">N6H18_12950</name>
</gene>
<protein>
    <recommendedName>
        <fullName evidence="2">Response regulatory domain-containing protein</fullName>
    </recommendedName>
</protein>
<dbReference type="PROSITE" id="PS50110">
    <property type="entry name" value="RESPONSE_REGULATORY"/>
    <property type="match status" value="1"/>
</dbReference>
<dbReference type="InterPro" id="IPR001789">
    <property type="entry name" value="Sig_transdc_resp-reg_receiver"/>
</dbReference>
<evidence type="ECO:0000313" key="4">
    <source>
        <dbReference type="Proteomes" id="UP001065174"/>
    </source>
</evidence>
<dbReference type="Gene3D" id="3.40.50.2300">
    <property type="match status" value="1"/>
</dbReference>
<reference evidence="3" key="1">
    <citation type="submission" date="2022-09" db="EMBL/GenBank/DDBJ databases">
        <title>Comparative genomics and taxonomic characterization of three novel marine species of genus Reichenbachiella exhibiting antioxidant and polysaccharide degradation activities.</title>
        <authorList>
            <person name="Muhammad N."/>
            <person name="Lee Y.-J."/>
            <person name="Ko J."/>
            <person name="Kim S.-G."/>
        </authorList>
    </citation>
    <scope>NUCLEOTIDE SEQUENCE</scope>
    <source>
        <strain evidence="3">BKB1-1</strain>
    </source>
</reference>
<dbReference type="RefSeq" id="WP_262308697.1">
    <property type="nucleotide sequence ID" value="NZ_CP106679.1"/>
</dbReference>
<dbReference type="EMBL" id="CP106679">
    <property type="protein sequence ID" value="UXP31257.1"/>
    <property type="molecule type" value="Genomic_DNA"/>
</dbReference>
<evidence type="ECO:0000313" key="3">
    <source>
        <dbReference type="EMBL" id="UXP31257.1"/>
    </source>
</evidence>
<keyword evidence="1" id="KW-0597">Phosphoprotein</keyword>
<feature type="modified residue" description="4-aspartylphosphate" evidence="1">
    <location>
        <position position="62"/>
    </location>
</feature>
<dbReference type="InterPro" id="IPR011006">
    <property type="entry name" value="CheY-like_superfamily"/>
</dbReference>
<accession>A0ABY6CL98</accession>
<dbReference type="SUPFAM" id="SSF52172">
    <property type="entry name" value="CheY-like"/>
    <property type="match status" value="1"/>
</dbReference>
<dbReference type="Proteomes" id="UP001065174">
    <property type="component" value="Chromosome"/>
</dbReference>
<name>A0ABY6CL98_9BACT</name>
<proteinExistence type="predicted"/>
<evidence type="ECO:0000259" key="2">
    <source>
        <dbReference type="PROSITE" id="PS50110"/>
    </source>
</evidence>
<keyword evidence="4" id="KW-1185">Reference proteome</keyword>
<sequence length="131" mass="14829">MGDYRCELALLIDNNATDNFAHRVAIVESHLAQQVKVVTSGKEAIAFLKKAKDKLPQLILFDVHIPVLEGQVFLHEYAGLTHFDKDDVKIVILTYKDKAAYLERLLINNEISKIEIKPLTLESCERLGELV</sequence>
<evidence type="ECO:0000256" key="1">
    <source>
        <dbReference type="PROSITE-ProRule" id="PRU00169"/>
    </source>
</evidence>